<keyword evidence="2" id="KW-1185">Reference proteome</keyword>
<dbReference type="Proteomes" id="UP001224477">
    <property type="component" value="Unassembled WGS sequence"/>
</dbReference>
<evidence type="ECO:0000313" key="1">
    <source>
        <dbReference type="EMBL" id="MDR0189452.1"/>
    </source>
</evidence>
<protein>
    <submittedName>
        <fullName evidence="1">Uncharacterized protein</fullName>
    </submittedName>
</protein>
<comment type="caution">
    <text evidence="1">The sequence shown here is derived from an EMBL/GenBank/DDBJ whole genome shotgun (WGS) entry which is preliminary data.</text>
</comment>
<evidence type="ECO:0000313" key="2">
    <source>
        <dbReference type="Proteomes" id="UP001224477"/>
    </source>
</evidence>
<reference evidence="1 2" key="1">
    <citation type="journal article" date="2023" name="Microbiol. Resour. Announc.">
        <title>Whole-genome sequence of Pseudomonas yamanorum OLsAu1 isolated from the edible ectomycorrhizal mushroom Lactarius sp. section Deliciosi.</title>
        <authorList>
            <person name="Ramirez-Mendoza R."/>
            <person name="Angeles-Argaiz R.E."/>
            <person name="Hernandez-Oaxaca D."/>
            <person name="Aguirre-Beltran L."/>
            <person name="Almaraz-Suarez J."/>
            <person name="Perez-Moreno J."/>
        </authorList>
    </citation>
    <scope>NUCLEOTIDE SEQUENCE [LARGE SCALE GENOMIC DNA]</scope>
    <source>
        <strain evidence="1 2">OLsAu1</strain>
    </source>
</reference>
<dbReference type="RefSeq" id="WP_309254823.1">
    <property type="nucleotide sequence ID" value="NZ_JAVGXC010000008.1"/>
</dbReference>
<accession>A0ABU1CQC9</accession>
<proteinExistence type="predicted"/>
<sequence length="282" mass="32491">MNILKLVQPYLLEPHETVNPTDRECYRLTADDKQKIEAAIEKHGARALENVTKGGAMLYLRFPMRFAGDDEKYLRSLFAPETLTQGPWDGPEEIVLNVTDTGKLGSDGRRIHLVETFSPFVERYYRLPYRNMLTMSGDIVGYRFTAMPWRNNRLHVLQQHGRIECIPPGMLPIFVEEEWQGGWQAITKNQIEFKDWQQMSSDIGTIPFDGGDYLRFLLMAKTIGATECSYRDKLGLLEGMRVMCGADGHFFDDFIERVGGFRDLVRIMETECEDDDEEGENE</sequence>
<name>A0ABU1CQC9_9PSED</name>
<organism evidence="1 2">
    <name type="scientific">Pseudomonas yamanorum</name>
    <dbReference type="NCBI Taxonomy" id="515393"/>
    <lineage>
        <taxon>Bacteria</taxon>
        <taxon>Pseudomonadati</taxon>
        <taxon>Pseudomonadota</taxon>
        <taxon>Gammaproteobacteria</taxon>
        <taxon>Pseudomonadales</taxon>
        <taxon>Pseudomonadaceae</taxon>
        <taxon>Pseudomonas</taxon>
    </lineage>
</organism>
<dbReference type="EMBL" id="JAVGXC010000008">
    <property type="protein sequence ID" value="MDR0189452.1"/>
    <property type="molecule type" value="Genomic_DNA"/>
</dbReference>
<gene>
    <name evidence="1" type="ORF">RCO22_10925</name>
</gene>